<proteinExistence type="predicted"/>
<keyword evidence="3" id="KW-1185">Reference proteome</keyword>
<feature type="compositionally biased region" description="Basic and acidic residues" evidence="1">
    <location>
        <begin position="102"/>
        <end position="111"/>
    </location>
</feature>
<dbReference type="KEGG" id="hir:HETIRDRAFT_448233"/>
<evidence type="ECO:0000313" key="2">
    <source>
        <dbReference type="EMBL" id="ETW87816.1"/>
    </source>
</evidence>
<dbReference type="RefSeq" id="XP_009541674.1">
    <property type="nucleotide sequence ID" value="XM_009543379.1"/>
</dbReference>
<dbReference type="HOGENOM" id="CLU_1026959_0_0_1"/>
<protein>
    <submittedName>
        <fullName evidence="2">Uncharacterized protein</fullName>
    </submittedName>
</protein>
<reference evidence="2 3" key="1">
    <citation type="journal article" date="2012" name="New Phytol.">
        <title>Insight into trade-off between wood decay and parasitism from the genome of a fungal forest pathogen.</title>
        <authorList>
            <person name="Olson A."/>
            <person name="Aerts A."/>
            <person name="Asiegbu F."/>
            <person name="Belbahri L."/>
            <person name="Bouzid O."/>
            <person name="Broberg A."/>
            <person name="Canback B."/>
            <person name="Coutinho P.M."/>
            <person name="Cullen D."/>
            <person name="Dalman K."/>
            <person name="Deflorio G."/>
            <person name="van Diepen L.T."/>
            <person name="Dunand C."/>
            <person name="Duplessis S."/>
            <person name="Durling M."/>
            <person name="Gonthier P."/>
            <person name="Grimwood J."/>
            <person name="Fossdal C.G."/>
            <person name="Hansson D."/>
            <person name="Henrissat B."/>
            <person name="Hietala A."/>
            <person name="Himmelstrand K."/>
            <person name="Hoffmeister D."/>
            <person name="Hogberg N."/>
            <person name="James T.Y."/>
            <person name="Karlsson M."/>
            <person name="Kohler A."/>
            <person name="Kues U."/>
            <person name="Lee Y.H."/>
            <person name="Lin Y.C."/>
            <person name="Lind M."/>
            <person name="Lindquist E."/>
            <person name="Lombard V."/>
            <person name="Lucas S."/>
            <person name="Lunden K."/>
            <person name="Morin E."/>
            <person name="Murat C."/>
            <person name="Park J."/>
            <person name="Raffaello T."/>
            <person name="Rouze P."/>
            <person name="Salamov A."/>
            <person name="Schmutz J."/>
            <person name="Solheim H."/>
            <person name="Stahlberg J."/>
            <person name="Velez H."/>
            <person name="de Vries R.P."/>
            <person name="Wiebenga A."/>
            <person name="Woodward S."/>
            <person name="Yakovlev I."/>
            <person name="Garbelotto M."/>
            <person name="Martin F."/>
            <person name="Grigoriev I.V."/>
            <person name="Stenlid J."/>
        </authorList>
    </citation>
    <scope>NUCLEOTIDE SEQUENCE [LARGE SCALE GENOMIC DNA]</scope>
    <source>
        <strain evidence="2 3">TC 32-1</strain>
    </source>
</reference>
<evidence type="ECO:0000313" key="3">
    <source>
        <dbReference type="Proteomes" id="UP000030671"/>
    </source>
</evidence>
<accession>W4KRY6</accession>
<dbReference type="InParanoid" id="W4KRY6"/>
<name>W4KRY6_HETIT</name>
<dbReference type="EMBL" id="KI925454">
    <property type="protein sequence ID" value="ETW87816.1"/>
    <property type="molecule type" value="Genomic_DNA"/>
</dbReference>
<dbReference type="GeneID" id="20675834"/>
<dbReference type="Proteomes" id="UP000030671">
    <property type="component" value="Unassembled WGS sequence"/>
</dbReference>
<organism evidence="2 3">
    <name type="scientific">Heterobasidion irregulare (strain TC 32-1)</name>
    <dbReference type="NCBI Taxonomy" id="747525"/>
    <lineage>
        <taxon>Eukaryota</taxon>
        <taxon>Fungi</taxon>
        <taxon>Dikarya</taxon>
        <taxon>Basidiomycota</taxon>
        <taxon>Agaricomycotina</taxon>
        <taxon>Agaricomycetes</taxon>
        <taxon>Russulales</taxon>
        <taxon>Bondarzewiaceae</taxon>
        <taxon>Heterobasidion</taxon>
        <taxon>Heterobasidion annosum species complex</taxon>
    </lineage>
</organism>
<feature type="region of interest" description="Disordered" evidence="1">
    <location>
        <begin position="54"/>
        <end position="140"/>
    </location>
</feature>
<feature type="compositionally biased region" description="Low complexity" evidence="1">
    <location>
        <begin position="127"/>
        <end position="137"/>
    </location>
</feature>
<evidence type="ECO:0000256" key="1">
    <source>
        <dbReference type="SAM" id="MobiDB-lite"/>
    </source>
</evidence>
<feature type="region of interest" description="Disordered" evidence="1">
    <location>
        <begin position="1"/>
        <end position="33"/>
    </location>
</feature>
<dbReference type="AlphaFoldDB" id="W4KRY6"/>
<gene>
    <name evidence="2" type="ORF">HETIRDRAFT_448233</name>
</gene>
<sequence length="271" mass="30120">MNPATRPSAEPKDSSHKQSVRYTAETGPARAPKRERAYWLANVHVRHATIGVGPTTSPMLVGGTEAGHSQKPRTLRRHPPPDALLSARRSKPYLSTHPFAHSSHEGHLEKMPRRRDPRNTPWRSRGRSLSIPTSSSSRDAEALRQFLCSDRPQTETMARDRTERTEQKWAACPHIHTRLCPRKLPVHNTNTPCPEPDDRPRRNSIIETHCATPTRRSLAEAASGTRISSMIAAVWRLLASDAPAPMCFTEPRAPHGATVPSAGICDLALFF</sequence>